<feature type="transmembrane region" description="Helical" evidence="2">
    <location>
        <begin position="124"/>
        <end position="152"/>
    </location>
</feature>
<keyword evidence="2" id="KW-0812">Transmembrane</keyword>
<feature type="region of interest" description="Disordered" evidence="1">
    <location>
        <begin position="1"/>
        <end position="70"/>
    </location>
</feature>
<keyword evidence="2" id="KW-0472">Membrane</keyword>
<feature type="compositionally biased region" description="Basic and acidic residues" evidence="1">
    <location>
        <begin position="39"/>
        <end position="54"/>
    </location>
</feature>
<feature type="compositionally biased region" description="Basic and acidic residues" evidence="1">
    <location>
        <begin position="1"/>
        <end position="16"/>
    </location>
</feature>
<dbReference type="RefSeq" id="XP_004258679.1">
    <property type="nucleotide sequence ID" value="XM_004258631.1"/>
</dbReference>
<accession>A0A0A1UA29</accession>
<protein>
    <recommendedName>
        <fullName evidence="5">Transmembrane protein</fullName>
    </recommendedName>
</protein>
<dbReference type="Proteomes" id="UP000014680">
    <property type="component" value="Unassembled WGS sequence"/>
</dbReference>
<dbReference type="EMBL" id="KB206411">
    <property type="protein sequence ID" value="ELP91908.1"/>
    <property type="molecule type" value="Genomic_DNA"/>
</dbReference>
<evidence type="ECO:0000256" key="1">
    <source>
        <dbReference type="SAM" id="MobiDB-lite"/>
    </source>
</evidence>
<evidence type="ECO:0000256" key="2">
    <source>
        <dbReference type="SAM" id="Phobius"/>
    </source>
</evidence>
<sequence length="155" mass="17437">MGEQETTRDSIGRNDRSFAPPLVGPTETVVLVKIIEPNNNKEDDKEKRKEKQNLDSESSESNDLSTPRNFQTMDVSRPFLDQQNEASRTCVLLFAFGFVMPLCWIACGVMYLKSSVRTERLMGYTSFVLFAVVVAAIFVLFVVALLVLGFVIDVF</sequence>
<dbReference type="KEGG" id="eiv:EIN_398780"/>
<keyword evidence="4" id="KW-1185">Reference proteome</keyword>
<organism evidence="3 4">
    <name type="scientific">Entamoeba invadens IP1</name>
    <dbReference type="NCBI Taxonomy" id="370355"/>
    <lineage>
        <taxon>Eukaryota</taxon>
        <taxon>Amoebozoa</taxon>
        <taxon>Evosea</taxon>
        <taxon>Archamoebae</taxon>
        <taxon>Mastigamoebida</taxon>
        <taxon>Entamoebidae</taxon>
        <taxon>Entamoeba</taxon>
    </lineage>
</organism>
<gene>
    <name evidence="3" type="ORF">EIN_398780</name>
</gene>
<dbReference type="AlphaFoldDB" id="A0A0A1UA29"/>
<dbReference type="GeneID" id="14890859"/>
<evidence type="ECO:0000313" key="4">
    <source>
        <dbReference type="Proteomes" id="UP000014680"/>
    </source>
</evidence>
<dbReference type="PANTHER" id="PTHR34078:SF3">
    <property type="entry name" value="TRANSMEMBRANE PROTEIN"/>
    <property type="match status" value="1"/>
</dbReference>
<evidence type="ECO:0000313" key="3">
    <source>
        <dbReference type="EMBL" id="ELP91908.1"/>
    </source>
</evidence>
<evidence type="ECO:0008006" key="5">
    <source>
        <dbReference type="Google" id="ProtNLM"/>
    </source>
</evidence>
<proteinExistence type="predicted"/>
<dbReference type="PANTHER" id="PTHR34078">
    <property type="entry name" value="EXPRESSED PROTEIN"/>
    <property type="match status" value="1"/>
</dbReference>
<feature type="compositionally biased region" description="Low complexity" evidence="1">
    <location>
        <begin position="55"/>
        <end position="65"/>
    </location>
</feature>
<feature type="transmembrane region" description="Helical" evidence="2">
    <location>
        <begin position="91"/>
        <end position="112"/>
    </location>
</feature>
<reference evidence="3 4" key="1">
    <citation type="submission" date="2012-10" db="EMBL/GenBank/DDBJ databases">
        <authorList>
            <person name="Zafar N."/>
            <person name="Inman J."/>
            <person name="Hall N."/>
            <person name="Lorenzi H."/>
            <person name="Caler E."/>
        </authorList>
    </citation>
    <scope>NUCLEOTIDE SEQUENCE [LARGE SCALE GENOMIC DNA]</scope>
    <source>
        <strain evidence="3 4">IP1</strain>
    </source>
</reference>
<name>A0A0A1UA29_ENTIV</name>
<keyword evidence="2" id="KW-1133">Transmembrane helix</keyword>
<dbReference type="VEuPathDB" id="AmoebaDB:EIN_398780"/>